<dbReference type="Gene3D" id="1.25.40.80">
    <property type="match status" value="1"/>
</dbReference>
<evidence type="ECO:0000313" key="6">
    <source>
        <dbReference type="EMBL" id="QLG46484.1"/>
    </source>
</evidence>
<comment type="cofactor">
    <cofactor evidence="1">
        <name>(6R)-5,10-methylene-5,6,7,8-tetrahydrofolate</name>
        <dbReference type="ChEBI" id="CHEBI:15636"/>
    </cofactor>
</comment>
<keyword evidence="7" id="KW-1185">Reference proteome</keyword>
<dbReference type="PROSITE" id="PS51645">
    <property type="entry name" value="PHR_CRY_ALPHA_BETA"/>
    <property type="match status" value="1"/>
</dbReference>
<gene>
    <name evidence="6" type="ORF">HYG79_14390</name>
</gene>
<dbReference type="InterPro" id="IPR005101">
    <property type="entry name" value="Cryptochr/Photolyase_FAD-bd"/>
</dbReference>
<dbReference type="GO" id="GO:0003904">
    <property type="term" value="F:deoxyribodipyrimidine photo-lyase activity"/>
    <property type="evidence" value="ECO:0007669"/>
    <property type="project" value="TreeGrafter"/>
</dbReference>
<evidence type="ECO:0000256" key="4">
    <source>
        <dbReference type="PIRSR" id="PIRSR602081-1"/>
    </source>
</evidence>
<dbReference type="InterPro" id="IPR006050">
    <property type="entry name" value="DNA_photolyase_N"/>
</dbReference>
<dbReference type="PANTHER" id="PTHR11455:SF9">
    <property type="entry name" value="CRYPTOCHROME CIRCADIAN CLOCK 5 ISOFORM X1"/>
    <property type="match status" value="1"/>
</dbReference>
<keyword evidence="2 4" id="KW-0285">Flavoprotein</keyword>
<dbReference type="Gene3D" id="3.40.50.620">
    <property type="entry name" value="HUPs"/>
    <property type="match status" value="1"/>
</dbReference>
<evidence type="ECO:0000256" key="3">
    <source>
        <dbReference type="ARBA" id="ARBA00022827"/>
    </source>
</evidence>
<dbReference type="GO" id="GO:0009416">
    <property type="term" value="P:response to light stimulus"/>
    <property type="evidence" value="ECO:0007669"/>
    <property type="project" value="TreeGrafter"/>
</dbReference>
<dbReference type="RefSeq" id="WP_179242763.1">
    <property type="nucleotide sequence ID" value="NZ_CP058595.1"/>
</dbReference>
<dbReference type="PANTHER" id="PTHR11455">
    <property type="entry name" value="CRYPTOCHROME"/>
    <property type="match status" value="1"/>
</dbReference>
<dbReference type="GO" id="GO:0003677">
    <property type="term" value="F:DNA binding"/>
    <property type="evidence" value="ECO:0007669"/>
    <property type="project" value="TreeGrafter"/>
</dbReference>
<dbReference type="Pfam" id="PF00875">
    <property type="entry name" value="DNA_photolyase"/>
    <property type="match status" value="1"/>
</dbReference>
<proteinExistence type="predicted"/>
<dbReference type="InterPro" id="IPR002081">
    <property type="entry name" value="Cryptochrome/DNA_photolyase_1"/>
</dbReference>
<comment type="cofactor">
    <cofactor evidence="4">
        <name>FAD</name>
        <dbReference type="ChEBI" id="CHEBI:57692"/>
    </cofactor>
    <text evidence="4">Binds 1 FAD per subunit.</text>
</comment>
<keyword evidence="6" id="KW-0456">Lyase</keyword>
<dbReference type="AlphaFoldDB" id="A0A7H9ASQ5"/>
<dbReference type="InterPro" id="IPR014729">
    <property type="entry name" value="Rossmann-like_a/b/a_fold"/>
</dbReference>
<dbReference type="SUPFAM" id="SSF48173">
    <property type="entry name" value="Cryptochrome/photolyase FAD-binding domain"/>
    <property type="match status" value="1"/>
</dbReference>
<feature type="domain" description="Photolyase/cryptochrome alpha/beta" evidence="5">
    <location>
        <begin position="7"/>
        <end position="137"/>
    </location>
</feature>
<name>A0A7H9ASQ5_9FLAO</name>
<sequence>MKESKNALNIVWLKRDFRLEDHEALYQASEDEDHVLLVFCYEESIYSDAHYSDFHLDFIKQSLVEMNASLQTFETKVLSIQAEVIPFLDWCKAKFGQIKLWSSQETGLNLTFQRDIRVGQWCKTNGIEWEEFQNNGVIRGLKDRSTWSADWGKFMRRKIKPINLHNTNFLSLTQIEQFETNFKAFGTSTKPKIEVQKGGHVQAKFWLDTFLESRHEGYNRHISKPVGSRLHCSRLSPYIAWGNISIRQIYQQTVQRKKEIKDKRNLSSFMSRLRWQSHFIQKFEMEPRMEFEAHNKGFLNIGYEHNEKYIKAWKKGQTGFPLVDASIRCLMATGYVNFRMRTMISSFFSHLLFQHFAEIGPWLARNFLDFEPGIHYPQLQMQSGLTGYNTVRIYNPTKNAKDHDPEAIFIKRYVPELRNLPPNLAIEPWTLTAMESELYEFDLERDYFLPIVDMAEARKIALSKLYGHRKEPLAKKEKERILNRHTIPRRDNSWNSK</sequence>
<dbReference type="KEGG" id="cagg:HYG79_14390"/>
<feature type="binding site" evidence="4">
    <location>
        <position position="218"/>
    </location>
    <ligand>
        <name>FAD</name>
        <dbReference type="ChEBI" id="CHEBI:57692"/>
    </ligand>
</feature>
<evidence type="ECO:0000256" key="2">
    <source>
        <dbReference type="ARBA" id="ARBA00022630"/>
    </source>
</evidence>
<evidence type="ECO:0000256" key="1">
    <source>
        <dbReference type="ARBA" id="ARBA00001932"/>
    </source>
</evidence>
<dbReference type="InterPro" id="IPR036155">
    <property type="entry name" value="Crypto/Photolyase_N_sf"/>
</dbReference>
<reference evidence="6 7" key="1">
    <citation type="journal article" date="2006" name="Int. J. Syst. Evol. Microbiol.">
        <title>Costertonia aggregata gen. nov., sp. nov., a mesophilic marine bacterium of the family Flavobacteriaceae, isolated from a mature biofilm.</title>
        <authorList>
            <person name="Kwon K.K."/>
            <person name="Lee Y.K."/>
            <person name="Lee H.K."/>
        </authorList>
    </citation>
    <scope>NUCLEOTIDE SEQUENCE [LARGE SCALE GENOMIC DNA]</scope>
    <source>
        <strain evidence="6 7">KCCM 42265</strain>
    </source>
</reference>
<dbReference type="SUPFAM" id="SSF52425">
    <property type="entry name" value="Cryptochrome/photolyase, N-terminal domain"/>
    <property type="match status" value="1"/>
</dbReference>
<feature type="binding site" evidence="4">
    <location>
        <position position="269"/>
    </location>
    <ligand>
        <name>FAD</name>
        <dbReference type="ChEBI" id="CHEBI:57692"/>
    </ligand>
</feature>
<evidence type="ECO:0000259" key="5">
    <source>
        <dbReference type="PROSITE" id="PS51645"/>
    </source>
</evidence>
<dbReference type="GO" id="GO:0071949">
    <property type="term" value="F:FAD binding"/>
    <property type="evidence" value="ECO:0007669"/>
    <property type="project" value="TreeGrafter"/>
</dbReference>
<dbReference type="Proteomes" id="UP000509302">
    <property type="component" value="Chromosome"/>
</dbReference>
<accession>A0A7H9ASQ5</accession>
<dbReference type="InterPro" id="IPR036134">
    <property type="entry name" value="Crypto/Photolyase_FAD-like_sf"/>
</dbReference>
<dbReference type="EMBL" id="CP058595">
    <property type="protein sequence ID" value="QLG46484.1"/>
    <property type="molecule type" value="Genomic_DNA"/>
</dbReference>
<organism evidence="6 7">
    <name type="scientific">Costertonia aggregata</name>
    <dbReference type="NCBI Taxonomy" id="343403"/>
    <lineage>
        <taxon>Bacteria</taxon>
        <taxon>Pseudomonadati</taxon>
        <taxon>Bacteroidota</taxon>
        <taxon>Flavobacteriia</taxon>
        <taxon>Flavobacteriales</taxon>
        <taxon>Flavobacteriaceae</taxon>
        <taxon>Costertonia</taxon>
    </lineage>
</organism>
<protein>
    <submittedName>
        <fullName evidence="6">Deoxyribodipyrimidine photo-lyase</fullName>
    </submittedName>
</protein>
<dbReference type="Pfam" id="PF03441">
    <property type="entry name" value="FAD_binding_7"/>
    <property type="match status" value="1"/>
</dbReference>
<dbReference type="Gene3D" id="1.10.579.10">
    <property type="entry name" value="DNA Cyclobutane Dipyrimidine Photolyase, subunit A, domain 3"/>
    <property type="match status" value="1"/>
</dbReference>
<evidence type="ECO:0000313" key="7">
    <source>
        <dbReference type="Proteomes" id="UP000509302"/>
    </source>
</evidence>
<keyword evidence="3 4" id="KW-0274">FAD</keyword>